<name>A0A7C0ZDV3_UNCW3</name>
<keyword evidence="7 8" id="KW-0472">Membrane</keyword>
<proteinExistence type="inferred from homology"/>
<feature type="transmembrane region" description="Helical" evidence="8">
    <location>
        <begin position="6"/>
        <end position="26"/>
    </location>
</feature>
<evidence type="ECO:0000256" key="3">
    <source>
        <dbReference type="ARBA" id="ARBA00022475"/>
    </source>
</evidence>
<gene>
    <name evidence="9" type="primary">mreD</name>
    <name evidence="9" type="ORF">ENF18_05860</name>
</gene>
<evidence type="ECO:0000256" key="4">
    <source>
        <dbReference type="ARBA" id="ARBA00022692"/>
    </source>
</evidence>
<feature type="transmembrane region" description="Helical" evidence="8">
    <location>
        <begin position="124"/>
        <end position="149"/>
    </location>
</feature>
<feature type="transmembrane region" description="Helical" evidence="8">
    <location>
        <begin position="33"/>
        <end position="56"/>
    </location>
</feature>
<dbReference type="GO" id="GO:0005886">
    <property type="term" value="C:plasma membrane"/>
    <property type="evidence" value="ECO:0007669"/>
    <property type="project" value="UniProtKB-SubCell"/>
</dbReference>
<evidence type="ECO:0000256" key="6">
    <source>
        <dbReference type="ARBA" id="ARBA00022989"/>
    </source>
</evidence>
<dbReference type="Pfam" id="PF04093">
    <property type="entry name" value="MreD"/>
    <property type="match status" value="1"/>
</dbReference>
<dbReference type="EMBL" id="DQWE01000279">
    <property type="protein sequence ID" value="HDI83299.1"/>
    <property type="molecule type" value="Genomic_DNA"/>
</dbReference>
<dbReference type="NCBIfam" id="TIGR03426">
    <property type="entry name" value="shape_MreD"/>
    <property type="match status" value="1"/>
</dbReference>
<keyword evidence="5" id="KW-0133">Cell shape</keyword>
<evidence type="ECO:0000256" key="8">
    <source>
        <dbReference type="SAM" id="Phobius"/>
    </source>
</evidence>
<feature type="transmembrane region" description="Helical" evidence="8">
    <location>
        <begin position="98"/>
        <end position="118"/>
    </location>
</feature>
<evidence type="ECO:0000256" key="5">
    <source>
        <dbReference type="ARBA" id="ARBA00022960"/>
    </source>
</evidence>
<comment type="similarity">
    <text evidence="2">Belongs to the MreD family.</text>
</comment>
<comment type="subcellular location">
    <subcellularLocation>
        <location evidence="1">Cell membrane</location>
        <topology evidence="1">Multi-pass membrane protein</topology>
    </subcellularLocation>
</comment>
<evidence type="ECO:0000256" key="7">
    <source>
        <dbReference type="ARBA" id="ARBA00023136"/>
    </source>
</evidence>
<protein>
    <submittedName>
        <fullName evidence="9">Rod shape-determining protein MreD</fullName>
    </submittedName>
</protein>
<evidence type="ECO:0000313" key="9">
    <source>
        <dbReference type="EMBL" id="HDI83299.1"/>
    </source>
</evidence>
<keyword evidence="6 8" id="KW-1133">Transmembrane helix</keyword>
<feature type="transmembrane region" description="Helical" evidence="8">
    <location>
        <begin position="68"/>
        <end position="86"/>
    </location>
</feature>
<sequence>MRISIAIVFLIVVSLIDLAFTPYFSLLHVKPYAIILFLYFFTLKFSPLSALIVAGLTGFLYDIFSPDWFGLHMIAFSTFVYVEIALRDRVFWERMGSLIVLFAGAFFVRLVVDVPFYAGFLKSFTSVFTSVLPGAVINLLAGLVVKIIIDSTQRNAL</sequence>
<comment type="caution">
    <text evidence="9">The sequence shown here is derived from an EMBL/GenBank/DDBJ whole genome shotgun (WGS) entry which is preliminary data.</text>
</comment>
<evidence type="ECO:0000256" key="1">
    <source>
        <dbReference type="ARBA" id="ARBA00004651"/>
    </source>
</evidence>
<evidence type="ECO:0000256" key="2">
    <source>
        <dbReference type="ARBA" id="ARBA00007776"/>
    </source>
</evidence>
<organism evidence="9">
    <name type="scientific">candidate division WOR-3 bacterium</name>
    <dbReference type="NCBI Taxonomy" id="2052148"/>
    <lineage>
        <taxon>Bacteria</taxon>
        <taxon>Bacteria division WOR-3</taxon>
    </lineage>
</organism>
<keyword evidence="4 8" id="KW-0812">Transmembrane</keyword>
<reference evidence="9" key="1">
    <citation type="journal article" date="2020" name="mSystems">
        <title>Genome- and Community-Level Interaction Insights into Carbon Utilization and Element Cycling Functions of Hydrothermarchaeota in Hydrothermal Sediment.</title>
        <authorList>
            <person name="Zhou Z."/>
            <person name="Liu Y."/>
            <person name="Xu W."/>
            <person name="Pan J."/>
            <person name="Luo Z.H."/>
            <person name="Li M."/>
        </authorList>
    </citation>
    <scope>NUCLEOTIDE SEQUENCE [LARGE SCALE GENOMIC DNA]</scope>
    <source>
        <strain evidence="9">HyVt-102</strain>
    </source>
</reference>
<dbReference type="GO" id="GO:0008360">
    <property type="term" value="P:regulation of cell shape"/>
    <property type="evidence" value="ECO:0007669"/>
    <property type="project" value="UniProtKB-KW"/>
</dbReference>
<dbReference type="AlphaFoldDB" id="A0A7C0ZDV3"/>
<accession>A0A7C0ZDV3</accession>
<keyword evidence="3" id="KW-1003">Cell membrane</keyword>
<dbReference type="InterPro" id="IPR007227">
    <property type="entry name" value="Cell_shape_determining_MreD"/>
</dbReference>
<dbReference type="Proteomes" id="UP000885847">
    <property type="component" value="Unassembled WGS sequence"/>
</dbReference>